<reference evidence="2 3" key="1">
    <citation type="journal article" date="2023" name="ISME J.">
        <title>Cultivation and genomic characterization of novel and ubiquitous marine nitrite-oxidizing bacteria from the Nitrospirales.</title>
        <authorList>
            <person name="Mueller A.J."/>
            <person name="Daebeler A."/>
            <person name="Herbold C.W."/>
            <person name="Kirkegaard R.H."/>
            <person name="Daims H."/>
        </authorList>
    </citation>
    <scope>NUCLEOTIDE SEQUENCE [LARGE SCALE GENOMIC DNA]</scope>
    <source>
        <strain evidence="2 3">EB</strain>
    </source>
</reference>
<accession>A0ABU3K307</accession>
<dbReference type="EMBL" id="JAQOUE010000001">
    <property type="protein sequence ID" value="MDT7040754.1"/>
    <property type="molecule type" value="Genomic_DNA"/>
</dbReference>
<evidence type="ECO:0000313" key="3">
    <source>
        <dbReference type="Proteomes" id="UP001250932"/>
    </source>
</evidence>
<dbReference type="Pfam" id="PF11154">
    <property type="entry name" value="DUF2934"/>
    <property type="match status" value="1"/>
</dbReference>
<dbReference type="Proteomes" id="UP001250932">
    <property type="component" value="Unassembled WGS sequence"/>
</dbReference>
<feature type="region of interest" description="Disordered" evidence="1">
    <location>
        <begin position="1"/>
        <end position="29"/>
    </location>
</feature>
<name>A0ABU3K307_9BACT</name>
<protein>
    <submittedName>
        <fullName evidence="2">DUF2934 domain-containing protein</fullName>
    </submittedName>
</protein>
<dbReference type="InterPro" id="IPR021327">
    <property type="entry name" value="DUF2934"/>
</dbReference>
<comment type="caution">
    <text evidence="2">The sequence shown here is derived from an EMBL/GenBank/DDBJ whole genome shotgun (WGS) entry which is preliminary data.</text>
</comment>
<proteinExistence type="predicted"/>
<evidence type="ECO:0000256" key="1">
    <source>
        <dbReference type="SAM" id="MobiDB-lite"/>
    </source>
</evidence>
<keyword evidence="3" id="KW-1185">Reference proteome</keyword>
<gene>
    <name evidence="2" type="ORF">PPG34_00225</name>
</gene>
<feature type="compositionally biased region" description="Basic residues" evidence="1">
    <location>
        <begin position="1"/>
        <end position="10"/>
    </location>
</feature>
<organism evidence="2 3">
    <name type="scientific">Candidatus Nitronereus thalassa</name>
    <dbReference type="NCBI Taxonomy" id="3020898"/>
    <lineage>
        <taxon>Bacteria</taxon>
        <taxon>Pseudomonadati</taxon>
        <taxon>Nitrospirota</taxon>
        <taxon>Nitrospiria</taxon>
        <taxon>Nitrospirales</taxon>
        <taxon>Nitrospiraceae</taxon>
        <taxon>Candidatus Nitronereus</taxon>
    </lineage>
</organism>
<evidence type="ECO:0000313" key="2">
    <source>
        <dbReference type="EMBL" id="MDT7040754.1"/>
    </source>
</evidence>
<sequence>MAKQQLLKKNRGNDEVPDPTQGSQDVPGVDDLQVCIAHRAYELYEQEGCCHGHDLDHWLKAEQDVLSSNL</sequence>
<dbReference type="RefSeq" id="WP_313831112.1">
    <property type="nucleotide sequence ID" value="NZ_JAQOUE010000001.1"/>
</dbReference>